<accession>A0AAE5LNF1</accession>
<comment type="caution">
    <text evidence="3">The sequence shown here is derived from an EMBL/GenBank/DDBJ whole genome shotgun (WGS) entry which is preliminary data.</text>
</comment>
<name>A0AAE5LNF1_CLOBE</name>
<dbReference type="NCBIfam" id="TIGR01761">
    <property type="entry name" value="thiaz-red"/>
    <property type="match status" value="1"/>
</dbReference>
<dbReference type="Proteomes" id="UP000822184">
    <property type="component" value="Unassembled WGS sequence"/>
</dbReference>
<dbReference type="InterPro" id="IPR051450">
    <property type="entry name" value="Gfo/Idh/MocA_Oxidoreductases"/>
</dbReference>
<dbReference type="EMBL" id="JABTDW010000001">
    <property type="protein sequence ID" value="NSB12325.1"/>
    <property type="molecule type" value="Genomic_DNA"/>
</dbReference>
<dbReference type="InterPro" id="IPR000683">
    <property type="entry name" value="Gfo/Idh/MocA-like_OxRdtase_N"/>
</dbReference>
<evidence type="ECO:0000259" key="1">
    <source>
        <dbReference type="Pfam" id="PF01408"/>
    </source>
</evidence>
<dbReference type="Pfam" id="PF21390">
    <property type="entry name" value="Irp3-like_C"/>
    <property type="match status" value="1"/>
</dbReference>
<evidence type="ECO:0000259" key="2">
    <source>
        <dbReference type="Pfam" id="PF21390"/>
    </source>
</evidence>
<reference evidence="3" key="1">
    <citation type="submission" date="2020-06" db="EMBL/GenBank/DDBJ databases">
        <title>Genomic insights into acetone-butanol-ethanol (ABE) fermentation by sequencing solventogenic clostridia strains.</title>
        <authorList>
            <person name="Brown S."/>
        </authorList>
    </citation>
    <scope>NUCLEOTIDE SEQUENCE</scope>
    <source>
        <strain evidence="3">DJ123</strain>
    </source>
</reference>
<protein>
    <submittedName>
        <fullName evidence="3">Thiazolinyl imide reductase</fullName>
    </submittedName>
</protein>
<dbReference type="InterPro" id="IPR048655">
    <property type="entry name" value="Irp3-like_C"/>
</dbReference>
<sequence length="357" mass="40337">MMSLERPLRVVVCGTRFGRVYLRGIEKLKDKFQLVGILARGSEQAAKCAREYKVPLYTSTEQLTKENVDIVCVVIRSAVLGGAGTNIADQLLSKGINVIQEHPVHYEDVLRCRKTARKSGAYYQINSFYSNLQTVRSFIDVTRKVLKKSEAIYIDAACSMQVLYPLVDILGQALGGFRPWSFKLDNDNSEKNPFSSLSGEFNGIPISLRVMNQMDTSDPDNHTHLLHRIVIETTMGSIMMTDSNGIVLWNPTMYVPHNIDDVLDLYGENEFLDFQVTEPLLPIEKRSYKDVYNNLWPNGIVAALEGFRYKILNSKNDNQLAQYELTACQVWKNIGEELGPAKIVKGKNLYPTSLKDL</sequence>
<feature type="domain" description="Gfo/Idh/MocA-like oxidoreductase N-terminal" evidence="1">
    <location>
        <begin position="8"/>
        <end position="126"/>
    </location>
</feature>
<dbReference type="InterPro" id="IPR010091">
    <property type="entry name" value="Thiazolinyl_imide_reductase"/>
</dbReference>
<dbReference type="GO" id="GO:0000166">
    <property type="term" value="F:nucleotide binding"/>
    <property type="evidence" value="ECO:0007669"/>
    <property type="project" value="InterPro"/>
</dbReference>
<gene>
    <name evidence="3" type="ORF">BCD95_000584</name>
</gene>
<dbReference type="PANTHER" id="PTHR43377:SF1">
    <property type="entry name" value="BILIVERDIN REDUCTASE A"/>
    <property type="match status" value="1"/>
</dbReference>
<evidence type="ECO:0000313" key="4">
    <source>
        <dbReference type="Proteomes" id="UP000822184"/>
    </source>
</evidence>
<dbReference type="PANTHER" id="PTHR43377">
    <property type="entry name" value="BILIVERDIN REDUCTASE A"/>
    <property type="match status" value="1"/>
</dbReference>
<dbReference type="RefSeq" id="WP_077854710.1">
    <property type="nucleotide sequence ID" value="NZ_JABTDW010000001.1"/>
</dbReference>
<dbReference type="Gene3D" id="3.40.50.720">
    <property type="entry name" value="NAD(P)-binding Rossmann-like Domain"/>
    <property type="match status" value="1"/>
</dbReference>
<proteinExistence type="predicted"/>
<dbReference type="AlphaFoldDB" id="A0AAE5LNF1"/>
<dbReference type="SUPFAM" id="SSF51735">
    <property type="entry name" value="NAD(P)-binding Rossmann-fold domains"/>
    <property type="match status" value="1"/>
</dbReference>
<dbReference type="Pfam" id="PF01408">
    <property type="entry name" value="GFO_IDH_MocA"/>
    <property type="match status" value="1"/>
</dbReference>
<feature type="domain" description="Thiazolinyl imine reductase-like C-terminal" evidence="2">
    <location>
        <begin position="151"/>
        <end position="249"/>
    </location>
</feature>
<evidence type="ECO:0000313" key="3">
    <source>
        <dbReference type="EMBL" id="NSB12325.1"/>
    </source>
</evidence>
<dbReference type="Gene3D" id="3.30.360.10">
    <property type="entry name" value="Dihydrodipicolinate Reductase, domain 2"/>
    <property type="match status" value="1"/>
</dbReference>
<dbReference type="InterPro" id="IPR036291">
    <property type="entry name" value="NAD(P)-bd_dom_sf"/>
</dbReference>
<organism evidence="3 4">
    <name type="scientific">Clostridium beijerinckii</name>
    <name type="common">Clostridium MP</name>
    <dbReference type="NCBI Taxonomy" id="1520"/>
    <lineage>
        <taxon>Bacteria</taxon>
        <taxon>Bacillati</taxon>
        <taxon>Bacillota</taxon>
        <taxon>Clostridia</taxon>
        <taxon>Eubacteriales</taxon>
        <taxon>Clostridiaceae</taxon>
        <taxon>Clostridium</taxon>
    </lineage>
</organism>